<reference evidence="2" key="2">
    <citation type="submission" date="2013-10" db="EMBL/GenBank/DDBJ databases">
        <authorList>
            <person name="Aslett M."/>
        </authorList>
    </citation>
    <scope>NUCLEOTIDE SEQUENCE [LARGE SCALE GENOMIC DNA]</scope>
    <source>
        <strain evidence="2">Houghton</strain>
    </source>
</reference>
<sequence length="207" mass="23376">MTPRTREENRAKRRSLEKRLLLGDPHPTSLGDVLRDQTPLLRREMFRRRLFPIRFEESAKNVEEVQQLLKQRQPVSQLVISLLYLAALLLFLAYALEITKIFEATDGIASPLKSALAPTLSNFNSISYELAKAEQATLSPASIAALPDSGLPVDILMLKSKAGVASWLMSSWKKLMGSTWGMKGFGPWRRLEPPRQFRRENCGPTTL</sequence>
<organism evidence="2 3">
    <name type="scientific">Eimeria mitis</name>
    <dbReference type="NCBI Taxonomy" id="44415"/>
    <lineage>
        <taxon>Eukaryota</taxon>
        <taxon>Sar</taxon>
        <taxon>Alveolata</taxon>
        <taxon>Apicomplexa</taxon>
        <taxon>Conoidasida</taxon>
        <taxon>Coccidia</taxon>
        <taxon>Eucoccidiorida</taxon>
        <taxon>Eimeriorina</taxon>
        <taxon>Eimeriidae</taxon>
        <taxon>Eimeria</taxon>
    </lineage>
</organism>
<dbReference type="Proteomes" id="UP000030744">
    <property type="component" value="Unassembled WGS sequence"/>
</dbReference>
<dbReference type="OrthoDB" id="330982at2759"/>
<protein>
    <submittedName>
        <fullName evidence="2">Uncharacterized protein</fullName>
    </submittedName>
</protein>
<keyword evidence="3" id="KW-1185">Reference proteome</keyword>
<gene>
    <name evidence="2" type="ORF">EMH_0038030</name>
</gene>
<reference evidence="2" key="1">
    <citation type="submission" date="2013-10" db="EMBL/GenBank/DDBJ databases">
        <title>Genomic analysis of the causative agents of coccidiosis in chickens.</title>
        <authorList>
            <person name="Reid A.J."/>
            <person name="Blake D."/>
            <person name="Billington K."/>
            <person name="Browne H."/>
            <person name="Dunn M."/>
            <person name="Hung S."/>
            <person name="Kawahara F."/>
            <person name="Miranda-Saavedra D."/>
            <person name="Mourier T."/>
            <person name="Nagra H."/>
            <person name="Otto T.D."/>
            <person name="Rawlings N."/>
            <person name="Sanchez A."/>
            <person name="Sanders M."/>
            <person name="Subramaniam C."/>
            <person name="Tay Y."/>
            <person name="Dear P."/>
            <person name="Doerig C."/>
            <person name="Gruber A."/>
            <person name="Parkinson J."/>
            <person name="Shirley M."/>
            <person name="Wan K.L."/>
            <person name="Berriman M."/>
            <person name="Tomley F."/>
            <person name="Pain A."/>
        </authorList>
    </citation>
    <scope>NUCLEOTIDE SEQUENCE [LARGE SCALE GENOMIC DNA]</scope>
    <source>
        <strain evidence="2">Houghton</strain>
    </source>
</reference>
<proteinExistence type="predicted"/>
<dbReference type="RefSeq" id="XP_037878149.1">
    <property type="nucleotide sequence ID" value="XM_038022295.1"/>
</dbReference>
<feature type="transmembrane region" description="Helical" evidence="1">
    <location>
        <begin position="78"/>
        <end position="96"/>
    </location>
</feature>
<evidence type="ECO:0000313" key="2">
    <source>
        <dbReference type="EMBL" id="CDJ35860.1"/>
    </source>
</evidence>
<dbReference type="VEuPathDB" id="ToxoDB:EMH_0038030"/>
<name>U6KCY8_9EIME</name>
<dbReference type="GeneID" id="60403990"/>
<evidence type="ECO:0000313" key="3">
    <source>
        <dbReference type="Proteomes" id="UP000030744"/>
    </source>
</evidence>
<accession>U6KCY8</accession>
<dbReference type="EMBL" id="HG734621">
    <property type="protein sequence ID" value="CDJ35860.1"/>
    <property type="molecule type" value="Genomic_DNA"/>
</dbReference>
<keyword evidence="1" id="KW-1133">Transmembrane helix</keyword>
<dbReference type="AlphaFoldDB" id="U6KCY8"/>
<keyword evidence="1" id="KW-0812">Transmembrane</keyword>
<evidence type="ECO:0000256" key="1">
    <source>
        <dbReference type="SAM" id="Phobius"/>
    </source>
</evidence>
<keyword evidence="1" id="KW-0472">Membrane</keyword>